<dbReference type="InterPro" id="IPR004521">
    <property type="entry name" value="Uncharacterised_CHP00451"/>
</dbReference>
<dbReference type="Proteomes" id="UP000265515">
    <property type="component" value="Unassembled WGS sequence"/>
</dbReference>
<dbReference type="NCBIfam" id="TIGR00451">
    <property type="entry name" value="unchar_dom_2"/>
    <property type="match status" value="1"/>
</dbReference>
<dbReference type="SUPFAM" id="SSF47592">
    <property type="entry name" value="SWIB/MDM2 domain"/>
    <property type="match status" value="1"/>
</dbReference>
<dbReference type="AlphaFoldDB" id="A0A388KKJ7"/>
<proteinExistence type="predicted"/>
<dbReference type="GO" id="GO:0001731">
    <property type="term" value="P:formation of translation preinitiation complex"/>
    <property type="evidence" value="ECO:0007669"/>
    <property type="project" value="InterPro"/>
</dbReference>
<dbReference type="CDD" id="cd21156">
    <property type="entry name" value="PUA_eIF2d-like"/>
    <property type="match status" value="1"/>
</dbReference>
<dbReference type="PANTHER" id="PTHR12217">
    <property type="entry name" value="EUKARYOTIC TRANSLATION INITIATION FACTOR 2D"/>
    <property type="match status" value="1"/>
</dbReference>
<dbReference type="Pfam" id="PF01253">
    <property type="entry name" value="SUI1"/>
    <property type="match status" value="1"/>
</dbReference>
<dbReference type="Gene3D" id="3.30.780.10">
    <property type="entry name" value="SUI1-like domain"/>
    <property type="match status" value="1"/>
</dbReference>
<dbReference type="InterPro" id="IPR036885">
    <property type="entry name" value="SWIB_MDM2_dom_sf"/>
</dbReference>
<feature type="region of interest" description="Disordered" evidence="2">
    <location>
        <begin position="448"/>
        <end position="470"/>
    </location>
</feature>
<keyword evidence="5" id="KW-1185">Reference proteome</keyword>
<accession>A0A388KKJ7</accession>
<dbReference type="STRING" id="69332.A0A388KKJ7"/>
<dbReference type="Pfam" id="PF17832">
    <property type="entry name" value="Pre-PUA"/>
    <property type="match status" value="1"/>
</dbReference>
<dbReference type="InterPro" id="IPR057429">
    <property type="entry name" value="WH_eIF2D"/>
</dbReference>
<dbReference type="Pfam" id="PF25304">
    <property type="entry name" value="WHD_eIF2D"/>
    <property type="match status" value="1"/>
</dbReference>
<evidence type="ECO:0000313" key="5">
    <source>
        <dbReference type="Proteomes" id="UP000265515"/>
    </source>
</evidence>
<evidence type="ECO:0000313" key="4">
    <source>
        <dbReference type="EMBL" id="GBG70581.1"/>
    </source>
</evidence>
<dbReference type="CDD" id="cd11608">
    <property type="entry name" value="eIF2D_C"/>
    <property type="match status" value="1"/>
</dbReference>
<dbReference type="OMA" id="MFLKPYR"/>
<feature type="region of interest" description="Disordered" evidence="2">
    <location>
        <begin position="1"/>
        <end position="20"/>
    </location>
</feature>
<sequence length="681" mass="72915">MFKKPSGVKGQQRLSGADSKKLRKAIRDKFHTLSDEDLDVLFPPKVEVYVVRLTNRASLYSVDSGPPIFFDADGRGALYPTVYGLWKVPHIVPSFTLKGGEVSRYVLGGADLMFPGIDVPDGGLPGFGVGEIWAIKVPFNDSPIAVGITVMSSADGMKAKLRGKLLHVAHYYRDWLWDSADGKYVPNEGFKEDIVVEDPNVLAKMEAAFASVASGEADTSAKVEHGGESEKAEDAVERGMTSHLAWELGSTAAAAADNVEGAPTNHEADGRASEMLVNAETASESGPRASRAAVMTDLHGLVLSDKGSGVGNDEADTHFAAVGESVSSGTPVSGPAAASMTVDEVDALLEKSFLQALHTSVKDRDLPIAAGNLWSAHILLCRPPGTHLDVKKSSYKKMSKFLQAKAAEGLVSAKEDKHRKEMMLVSINRGHPTYMEFVPEKRMAGSVQQQEKQSVAVSGGGGGGGASGKENTPQIEVCEVWKPVAAVLPIFVAVGADPAGLYRYDEVLGIGFKYIEKEGLTKANDKAIVTLDATLCDALFKGAIKKGTSYPSEIAKKDVGPAFIRRMQAHHRVTRDGVSVVRKGALRPVQIFTEKRQGNKKMTRMSGVESFLVDAEALAAELQKRFACSTSAAELAGKKGQFEVLVQGGVLEELAHHMITHYGIPKKHIEVMDKTKGGGRH</sequence>
<dbReference type="InterPro" id="IPR001950">
    <property type="entry name" value="SUI1"/>
</dbReference>
<dbReference type="InterPro" id="IPR039757">
    <property type="entry name" value="EIF2D"/>
</dbReference>
<gene>
    <name evidence="4" type="ORF">CBR_g6708</name>
</gene>
<dbReference type="InterPro" id="IPR048248">
    <property type="entry name" value="PUA_eIF2d-like"/>
</dbReference>
<dbReference type="EMBL" id="BFEA01000133">
    <property type="protein sequence ID" value="GBG70581.1"/>
    <property type="molecule type" value="Genomic_DNA"/>
</dbReference>
<feature type="domain" description="SUI1" evidence="3">
    <location>
        <begin position="589"/>
        <end position="662"/>
    </location>
</feature>
<dbReference type="FunFam" id="3.30.780.10:FF:000008">
    <property type="entry name" value="eukaryotic translation initiation factor 2D"/>
    <property type="match status" value="1"/>
</dbReference>
<evidence type="ECO:0000256" key="1">
    <source>
        <dbReference type="ARBA" id="ARBA00022490"/>
    </source>
</evidence>
<organism evidence="4 5">
    <name type="scientific">Chara braunii</name>
    <name type="common">Braun's stonewort</name>
    <dbReference type="NCBI Taxonomy" id="69332"/>
    <lineage>
        <taxon>Eukaryota</taxon>
        <taxon>Viridiplantae</taxon>
        <taxon>Streptophyta</taxon>
        <taxon>Charophyceae</taxon>
        <taxon>Charales</taxon>
        <taxon>Characeae</taxon>
        <taxon>Chara</taxon>
    </lineage>
</organism>
<dbReference type="SUPFAM" id="SSF88697">
    <property type="entry name" value="PUA domain-like"/>
    <property type="match status" value="1"/>
</dbReference>
<dbReference type="Pfam" id="PF26292">
    <property type="entry name" value="PUA_elF2D"/>
    <property type="match status" value="1"/>
</dbReference>
<feature type="compositionally biased region" description="Gly residues" evidence="2">
    <location>
        <begin position="458"/>
        <end position="467"/>
    </location>
</feature>
<dbReference type="InterPro" id="IPR041366">
    <property type="entry name" value="Pre-PUA"/>
</dbReference>
<keyword evidence="1" id="KW-0963">Cytoplasm</keyword>
<comment type="caution">
    <text evidence="4">The sequence shown here is derived from an EMBL/GenBank/DDBJ whole genome shotgun (WGS) entry which is preliminary data.</text>
</comment>
<reference evidence="4 5" key="1">
    <citation type="journal article" date="2018" name="Cell">
        <title>The Chara Genome: Secondary Complexity and Implications for Plant Terrestrialization.</title>
        <authorList>
            <person name="Nishiyama T."/>
            <person name="Sakayama H."/>
            <person name="Vries J.D."/>
            <person name="Buschmann H."/>
            <person name="Saint-Marcoux D."/>
            <person name="Ullrich K.K."/>
            <person name="Haas F.B."/>
            <person name="Vanderstraeten L."/>
            <person name="Becker D."/>
            <person name="Lang D."/>
            <person name="Vosolsobe S."/>
            <person name="Rombauts S."/>
            <person name="Wilhelmsson P.K.I."/>
            <person name="Janitza P."/>
            <person name="Kern R."/>
            <person name="Heyl A."/>
            <person name="Rumpler F."/>
            <person name="Villalobos L.I.A.C."/>
            <person name="Clay J.M."/>
            <person name="Skokan R."/>
            <person name="Toyoda A."/>
            <person name="Suzuki Y."/>
            <person name="Kagoshima H."/>
            <person name="Schijlen E."/>
            <person name="Tajeshwar N."/>
            <person name="Catarino B."/>
            <person name="Hetherington A.J."/>
            <person name="Saltykova A."/>
            <person name="Bonnot C."/>
            <person name="Breuninger H."/>
            <person name="Symeonidi A."/>
            <person name="Radhakrishnan G.V."/>
            <person name="Van Nieuwerburgh F."/>
            <person name="Deforce D."/>
            <person name="Chang C."/>
            <person name="Karol K.G."/>
            <person name="Hedrich R."/>
            <person name="Ulvskov P."/>
            <person name="Glockner G."/>
            <person name="Delwiche C.F."/>
            <person name="Petrasek J."/>
            <person name="Van de Peer Y."/>
            <person name="Friml J."/>
            <person name="Beilby M."/>
            <person name="Dolan L."/>
            <person name="Kohara Y."/>
            <person name="Sugano S."/>
            <person name="Fujiyama A."/>
            <person name="Delaux P.-M."/>
            <person name="Quint M."/>
            <person name="TheiBen G."/>
            <person name="Hagemann M."/>
            <person name="Harholt J."/>
            <person name="Dunand C."/>
            <person name="Zachgo S."/>
            <person name="Langdale J."/>
            <person name="Maumus F."/>
            <person name="Straeten D.V.D."/>
            <person name="Gould S.B."/>
            <person name="Rensing S.A."/>
        </authorList>
    </citation>
    <scope>NUCLEOTIDE SEQUENCE [LARGE SCALE GENOMIC DNA]</scope>
    <source>
        <strain evidence="4 5">S276</strain>
    </source>
</reference>
<dbReference type="InterPro" id="IPR048247">
    <property type="entry name" value="eIF2D_N"/>
</dbReference>
<dbReference type="InterPro" id="IPR015947">
    <property type="entry name" value="PUA-like_sf"/>
</dbReference>
<evidence type="ECO:0000256" key="2">
    <source>
        <dbReference type="SAM" id="MobiDB-lite"/>
    </source>
</evidence>
<dbReference type="PROSITE" id="PS50296">
    <property type="entry name" value="SUI1"/>
    <property type="match status" value="1"/>
</dbReference>
<dbReference type="InterPro" id="IPR039759">
    <property type="entry name" value="eIF2D_SUI1"/>
</dbReference>
<dbReference type="InterPro" id="IPR036877">
    <property type="entry name" value="SUI1_dom_sf"/>
</dbReference>
<dbReference type="PROSITE" id="PS50890">
    <property type="entry name" value="PUA"/>
    <property type="match status" value="1"/>
</dbReference>
<dbReference type="CDD" id="cd11610">
    <property type="entry name" value="eIF2D_N"/>
    <property type="match status" value="1"/>
</dbReference>
<dbReference type="SUPFAM" id="SSF55159">
    <property type="entry name" value="eIF1-like"/>
    <property type="match status" value="1"/>
</dbReference>
<dbReference type="Gene3D" id="3.10.400.20">
    <property type="match status" value="1"/>
</dbReference>
<name>A0A388KKJ7_CHABU</name>
<protein>
    <recommendedName>
        <fullName evidence="3">SUI1 domain-containing protein</fullName>
    </recommendedName>
</protein>
<dbReference type="GO" id="GO:0003743">
    <property type="term" value="F:translation initiation factor activity"/>
    <property type="evidence" value="ECO:0007669"/>
    <property type="project" value="InterPro"/>
</dbReference>
<dbReference type="OrthoDB" id="199771at2759"/>
<dbReference type="FunFam" id="3.10.400.20:FF:000003">
    <property type="entry name" value="Eukaryotic translation initiation factor 2D isoform A"/>
    <property type="match status" value="1"/>
</dbReference>
<evidence type="ECO:0000259" key="3">
    <source>
        <dbReference type="PROSITE" id="PS50296"/>
    </source>
</evidence>
<dbReference type="Gramene" id="GBG70581">
    <property type="protein sequence ID" value="GBG70581"/>
    <property type="gene ID" value="CBR_g6708"/>
</dbReference>
<dbReference type="PANTHER" id="PTHR12217:SF4">
    <property type="entry name" value="EUKARYOTIC TRANSLATION INITIATION FACTOR 2D"/>
    <property type="match status" value="1"/>
</dbReference>
<dbReference type="GO" id="GO:0003723">
    <property type="term" value="F:RNA binding"/>
    <property type="evidence" value="ECO:0007669"/>
    <property type="project" value="InterPro"/>
</dbReference>